<gene>
    <name evidence="3" type="ORF">DXD79_08980</name>
    <name evidence="2" type="ORF">GNE07_06005</name>
</gene>
<feature type="domain" description="DUF3991" evidence="1">
    <location>
        <begin position="138"/>
        <end position="209"/>
    </location>
</feature>
<protein>
    <submittedName>
        <fullName evidence="3">DUF3991 domain-containing protein</fullName>
    </submittedName>
</protein>
<dbReference type="SUPFAM" id="SSF57783">
    <property type="entry name" value="Zinc beta-ribbon"/>
    <property type="match status" value="1"/>
</dbReference>
<dbReference type="EMBL" id="WNME01000003">
    <property type="protein sequence ID" value="MUB62620.1"/>
    <property type="molecule type" value="Genomic_DNA"/>
</dbReference>
<organism evidence="3 4">
    <name type="scientific">Hungatella hathewayi</name>
    <dbReference type="NCBI Taxonomy" id="154046"/>
    <lineage>
        <taxon>Bacteria</taxon>
        <taxon>Bacillati</taxon>
        <taxon>Bacillota</taxon>
        <taxon>Clostridia</taxon>
        <taxon>Lachnospirales</taxon>
        <taxon>Lachnospiraceae</taxon>
        <taxon>Hungatella</taxon>
    </lineage>
</organism>
<evidence type="ECO:0000259" key="1">
    <source>
        <dbReference type="Pfam" id="PF13154"/>
    </source>
</evidence>
<accession>A0A374PB26</accession>
<proteinExistence type="predicted"/>
<dbReference type="EMBL" id="QSON01000003">
    <property type="protein sequence ID" value="RGJ06116.1"/>
    <property type="molecule type" value="Genomic_DNA"/>
</dbReference>
<dbReference type="Pfam" id="PF13155">
    <property type="entry name" value="Toprim_2"/>
    <property type="match status" value="1"/>
</dbReference>
<reference evidence="3 4" key="1">
    <citation type="submission" date="2018-08" db="EMBL/GenBank/DDBJ databases">
        <title>A genome reference for cultivated species of the human gut microbiota.</title>
        <authorList>
            <person name="Zou Y."/>
            <person name="Xue W."/>
            <person name="Luo G."/>
        </authorList>
    </citation>
    <scope>NUCLEOTIDE SEQUENCE [LARGE SCALE GENOMIC DNA]</scope>
    <source>
        <strain evidence="3 4">TM09-12</strain>
    </source>
</reference>
<evidence type="ECO:0000313" key="4">
    <source>
        <dbReference type="Proteomes" id="UP000263014"/>
    </source>
</evidence>
<dbReference type="AlphaFoldDB" id="A0A374PB26"/>
<evidence type="ECO:0000313" key="2">
    <source>
        <dbReference type="EMBL" id="MUB62620.1"/>
    </source>
</evidence>
<sequence length="337" mass="39738">MKFSDEELDIARSVDLVSIAERQGFTTKRVGSYYTLKEHDSVRIKNRRTWLRYSIPQSMEGHNGDTIEFLKQFCGMDFRGSVIYLLNEAGYRYEDKEFESDTYRKRHECRKAEQETEPEEKGEFVLPEANDNYRRLYAYLLKTRCLSKAVVDWFVKKKLIYETRRYHNVVFIGRDSFGTARFASMRGTVDNYGKPFKGDVDNNDKTYGFNVRNRRNKEVKVFEAAIDLMSYMDYKRDGQSNKLALGTTWDGALDRFLLENPQIKLVSLYFDNDKAGRKAAAACRKKYREMGYRVKVRFPPHGKDWNEFLVTERKKATVQYLDRSRNVVRKQAIGKIQ</sequence>
<dbReference type="CDD" id="cd01029">
    <property type="entry name" value="TOPRIM_primases"/>
    <property type="match status" value="1"/>
</dbReference>
<dbReference type="Proteomes" id="UP000263014">
    <property type="component" value="Unassembled WGS sequence"/>
</dbReference>
<evidence type="ECO:0000313" key="3">
    <source>
        <dbReference type="EMBL" id="RGJ06116.1"/>
    </source>
</evidence>
<dbReference type="InterPro" id="IPR025054">
    <property type="entry name" value="DUF3991"/>
</dbReference>
<comment type="caution">
    <text evidence="3">The sequence shown here is derived from an EMBL/GenBank/DDBJ whole genome shotgun (WGS) entry which is preliminary data.</text>
</comment>
<dbReference type="Gene3D" id="3.40.1360.10">
    <property type="match status" value="1"/>
</dbReference>
<dbReference type="InterPro" id="IPR034154">
    <property type="entry name" value="TOPRIM_DnaG/twinkle"/>
</dbReference>
<dbReference type="Proteomes" id="UP000434223">
    <property type="component" value="Unassembled WGS sequence"/>
</dbReference>
<dbReference type="SUPFAM" id="SSF56731">
    <property type="entry name" value="DNA primase core"/>
    <property type="match status" value="1"/>
</dbReference>
<dbReference type="OrthoDB" id="9802530at2"/>
<dbReference type="Pfam" id="PF13154">
    <property type="entry name" value="DUF3991"/>
    <property type="match status" value="1"/>
</dbReference>
<name>A0A374PB26_9FIRM</name>
<evidence type="ECO:0000313" key="5">
    <source>
        <dbReference type="Proteomes" id="UP000434223"/>
    </source>
</evidence>
<reference evidence="2 5" key="2">
    <citation type="submission" date="2019-09" db="EMBL/GenBank/DDBJ databases">
        <title>Draft genome sequencing of Hungatella hathewayi 123Y-2.</title>
        <authorList>
            <person name="Lv Q."/>
            <person name="Li S."/>
        </authorList>
    </citation>
    <scope>NUCLEOTIDE SEQUENCE [LARGE SCALE GENOMIC DNA]</scope>
    <source>
        <strain evidence="2 5">123Y-2</strain>
    </source>
</reference>